<gene>
    <name evidence="7" type="ORF">SAMN05421812_107283</name>
</gene>
<dbReference type="InterPro" id="IPR020472">
    <property type="entry name" value="WD40_PAC1"/>
</dbReference>
<dbReference type="InterPro" id="IPR036322">
    <property type="entry name" value="WD40_repeat_dom_sf"/>
</dbReference>
<dbReference type="InterPro" id="IPR011047">
    <property type="entry name" value="Quinoprotein_ADH-like_sf"/>
</dbReference>
<dbReference type="InterPro" id="IPR053299">
    <property type="entry name" value="ASTRA_WD_repeat"/>
</dbReference>
<keyword evidence="5" id="KW-1133">Transmembrane helix</keyword>
<dbReference type="Pfam" id="PF20703">
    <property type="entry name" value="nSTAND1"/>
    <property type="match status" value="1"/>
</dbReference>
<dbReference type="SUPFAM" id="SSF52540">
    <property type="entry name" value="P-loop containing nucleoside triphosphate hydrolases"/>
    <property type="match status" value="1"/>
</dbReference>
<keyword evidence="1 3" id="KW-0853">WD repeat</keyword>
<protein>
    <submittedName>
        <fullName evidence="7">WD40 repeat</fullName>
    </submittedName>
</protein>
<feature type="repeat" description="WD" evidence="3">
    <location>
        <begin position="1071"/>
        <end position="1101"/>
    </location>
</feature>
<evidence type="ECO:0000256" key="1">
    <source>
        <dbReference type="ARBA" id="ARBA00022574"/>
    </source>
</evidence>
<keyword evidence="8" id="KW-1185">Reference proteome</keyword>
<dbReference type="InterPro" id="IPR049052">
    <property type="entry name" value="nSTAND1"/>
</dbReference>
<evidence type="ECO:0000256" key="2">
    <source>
        <dbReference type="ARBA" id="ARBA00022737"/>
    </source>
</evidence>
<feature type="repeat" description="WD" evidence="3">
    <location>
        <begin position="943"/>
        <end position="976"/>
    </location>
</feature>
<dbReference type="InterPro" id="IPR027417">
    <property type="entry name" value="P-loop_NTPase"/>
</dbReference>
<keyword evidence="5" id="KW-0812">Transmembrane</keyword>
<evidence type="ECO:0000256" key="5">
    <source>
        <dbReference type="SAM" id="Phobius"/>
    </source>
</evidence>
<accession>A0A239N5A5</accession>
<evidence type="ECO:0000313" key="7">
    <source>
        <dbReference type="EMBL" id="SNT50121.1"/>
    </source>
</evidence>
<feature type="repeat" description="WD" evidence="3">
    <location>
        <begin position="606"/>
        <end position="630"/>
    </location>
</feature>
<feature type="repeat" description="WD" evidence="3">
    <location>
        <begin position="639"/>
        <end position="669"/>
    </location>
</feature>
<dbReference type="InterPro" id="IPR001680">
    <property type="entry name" value="WD40_rpt"/>
</dbReference>
<organism evidence="7 8">
    <name type="scientific">Asanoa hainanensis</name>
    <dbReference type="NCBI Taxonomy" id="560556"/>
    <lineage>
        <taxon>Bacteria</taxon>
        <taxon>Bacillati</taxon>
        <taxon>Actinomycetota</taxon>
        <taxon>Actinomycetes</taxon>
        <taxon>Micromonosporales</taxon>
        <taxon>Micromonosporaceae</taxon>
        <taxon>Asanoa</taxon>
    </lineage>
</organism>
<feature type="repeat" description="WD" evidence="3">
    <location>
        <begin position="679"/>
        <end position="711"/>
    </location>
</feature>
<dbReference type="SUPFAM" id="SSF50998">
    <property type="entry name" value="Quinoprotein alcohol dehydrogenase-like"/>
    <property type="match status" value="1"/>
</dbReference>
<dbReference type="InterPro" id="IPR015943">
    <property type="entry name" value="WD40/YVTN_repeat-like_dom_sf"/>
</dbReference>
<dbReference type="PROSITE" id="PS00678">
    <property type="entry name" value="WD_REPEATS_1"/>
    <property type="match status" value="2"/>
</dbReference>
<evidence type="ECO:0000256" key="4">
    <source>
        <dbReference type="SAM" id="MobiDB-lite"/>
    </source>
</evidence>
<evidence type="ECO:0000256" key="3">
    <source>
        <dbReference type="PROSITE-ProRule" id="PRU00221"/>
    </source>
</evidence>
<dbReference type="PROSITE" id="PS50082">
    <property type="entry name" value="WD_REPEATS_2"/>
    <property type="match status" value="10"/>
</dbReference>
<feature type="repeat" description="WD" evidence="3">
    <location>
        <begin position="799"/>
        <end position="829"/>
    </location>
</feature>
<dbReference type="SUPFAM" id="SSF50978">
    <property type="entry name" value="WD40 repeat-like"/>
    <property type="match status" value="1"/>
</dbReference>
<feature type="region of interest" description="Disordered" evidence="4">
    <location>
        <begin position="1180"/>
        <end position="1199"/>
    </location>
</feature>
<proteinExistence type="predicted"/>
<dbReference type="SUPFAM" id="SSF63829">
    <property type="entry name" value="Calcium-dependent phosphotriesterase"/>
    <property type="match status" value="1"/>
</dbReference>
<dbReference type="PANTHER" id="PTHR44156">
    <property type="entry name" value="SUPERNUMERARY LIMBS, ISOFORM B-RELATED"/>
    <property type="match status" value="1"/>
</dbReference>
<dbReference type="PROSITE" id="PS50294">
    <property type="entry name" value="WD_REPEATS_REGION"/>
    <property type="match status" value="9"/>
</dbReference>
<dbReference type="InterPro" id="IPR019775">
    <property type="entry name" value="WD40_repeat_CS"/>
</dbReference>
<evidence type="ECO:0000313" key="8">
    <source>
        <dbReference type="Proteomes" id="UP000198362"/>
    </source>
</evidence>
<sequence>MAARRRATGAFDYLAFVLGAGVGLFTNLATARADRWPGWLQPLSTYSAVLGGLLVFGVTASWWWQRRGPLRPAPRWTDLGGNPYPGLTPYTRDREAVFAGRGQEIRDLTDRVLSADAPGLRFVPIVGPSGSGKSSLVLAGLLPRLDRRWKVLPDFAPQGDALAQLESIVGGVDLADVAKRVAVEPSLAADSPLMRPLLRRLSDLRRPADRLLIVVDQLEELVSLQTREELDRFMGLMSRLVDLDRRLHVVATLRSEYIGAFQQGAGSELFTAPFMVNAMTVRQLRQVVTEPADETDTTFEDGLVEDLLTEVGAGDALPLLSYFLSDLYDRRGPDQHITRADYEAAGTVGGIITRRAETAVANSGHPLRRCLEVLAGFVSYAGPEPTRHSVRAADLDDAGAQVVQAFLAQRLITSDSRDGEVVFALGHEALLRRWPDLRDHIEAHAEQLRKATELAALAAAWDAAGKDPEYLIDGRRLDDTTRSIQLTALLPPAREYLSAAVEHAAAGRERRANVIARQALATIAIDQPRALAMARAAYTELKPTPLAAYALQAALPATEIPIWDDLDAVLSVAFVSDLRIATGSRNTVRIWDANGRLLHRFAGRSVSAIAVAPDGSLATGSFDKTVRIWDSEGRLLDTLTGHADEVHAVAFAPDGRLATGSVDHTVKIWHRDRSPQYTFGGQAGPVRSVAFAPDGRLASGSADCTVWIWGLHGELLRVLADHTDEVSSVAFAPDGRLAAGSADGTVRVWDLDGEPLHTLSGHADDVGSVAFAPDGRLATGSDDHTVKLWDRDGRLLDTISGHQGAVTSVAFASDGRLATGSYDHTLRIWAPDGRELRVFTGHPPAEGEVATRTRRPPRAGQIAVIKSSSFVVAVAFAADGRLAISDRDTVRIWDVDGSLLHTLTGQSATVRSMAFAPGGRLATGSANRTVEIWGLDGRLVRRITGHRGVISSVAFAPDGRLATGSEDRTVKVWDVDGRPVRTITSHGEAISSVAFAPDGRLATGSVDHAVKIWEPDGRLLRTIAAHPPADGRRRLFAGFSVAFAPDGCLATASHDGKVEIWNRDGSLAHTLAGHDEIVTGVAFASDGRVATCSDESTVKIWHRDGQLLHTIAGPELDVTSLAFASDGRLATGSNDARTRIHFWPVDGSALADLASAQDVTLTPRQRAELGLPAEAPRAHHIPADTVVNSELRRRRAPAP</sequence>
<dbReference type="AlphaFoldDB" id="A0A239N5A5"/>
<dbReference type="EMBL" id="FZPH01000007">
    <property type="protein sequence ID" value="SNT50121.1"/>
    <property type="molecule type" value="Genomic_DNA"/>
</dbReference>
<feature type="repeat" description="WD" evidence="3">
    <location>
        <begin position="903"/>
        <end position="936"/>
    </location>
</feature>
<name>A0A239N5A5_9ACTN</name>
<dbReference type="RefSeq" id="WP_089250912.1">
    <property type="nucleotide sequence ID" value="NZ_FZPH01000007.1"/>
</dbReference>
<dbReference type="CDD" id="cd00200">
    <property type="entry name" value="WD40"/>
    <property type="match status" value="3"/>
</dbReference>
<keyword evidence="2" id="KW-0677">Repeat</keyword>
<dbReference type="Gene3D" id="3.40.50.300">
    <property type="entry name" value="P-loop containing nucleotide triphosphate hydrolases"/>
    <property type="match status" value="1"/>
</dbReference>
<feature type="transmembrane region" description="Helical" evidence="5">
    <location>
        <begin position="43"/>
        <end position="64"/>
    </location>
</feature>
<dbReference type="OrthoDB" id="134501at2"/>
<dbReference type="SMART" id="SM00320">
    <property type="entry name" value="WD40"/>
    <property type="match status" value="14"/>
</dbReference>
<dbReference type="Pfam" id="PF00400">
    <property type="entry name" value="WD40"/>
    <property type="match status" value="12"/>
</dbReference>
<feature type="repeat" description="WD" evidence="3">
    <location>
        <begin position="719"/>
        <end position="752"/>
    </location>
</feature>
<dbReference type="PRINTS" id="PR00320">
    <property type="entry name" value="GPROTEINBRPT"/>
</dbReference>
<feature type="repeat" description="WD" evidence="3">
    <location>
        <begin position="759"/>
        <end position="790"/>
    </location>
</feature>
<evidence type="ECO:0000259" key="6">
    <source>
        <dbReference type="Pfam" id="PF20703"/>
    </source>
</evidence>
<feature type="domain" description="Novel STAND NTPase 1" evidence="6">
    <location>
        <begin position="83"/>
        <end position="468"/>
    </location>
</feature>
<dbReference type="Gene3D" id="2.130.10.10">
    <property type="entry name" value="YVTN repeat-like/Quinoprotein amine dehydrogenase"/>
    <property type="match status" value="4"/>
</dbReference>
<keyword evidence="5" id="KW-0472">Membrane</keyword>
<reference evidence="7 8" key="1">
    <citation type="submission" date="2017-06" db="EMBL/GenBank/DDBJ databases">
        <authorList>
            <person name="Kim H.J."/>
            <person name="Triplett B.A."/>
        </authorList>
    </citation>
    <scope>NUCLEOTIDE SEQUENCE [LARGE SCALE GENOMIC DNA]</scope>
    <source>
        <strain evidence="7 8">CGMCC 4.5593</strain>
    </source>
</reference>
<feature type="repeat" description="WD" evidence="3">
    <location>
        <begin position="983"/>
        <end position="1014"/>
    </location>
</feature>
<dbReference type="Proteomes" id="UP000198362">
    <property type="component" value="Unassembled WGS sequence"/>
</dbReference>